<sequence>MDHEGTPAGSGAAERDEAAAAARDAADPFELEIVPGGEIKPYPATSKAIINDTKVLTSKIDYGDLWGRGQSNVKRYQSVRFDRQDPSKDHQNCQIQINERPSPSTVAGILVSLELEITKLKPGQKDYVQRKARDAMLRSLDQKTMMILRKKKA</sequence>
<evidence type="ECO:0000313" key="3">
    <source>
        <dbReference type="EMBL" id="QTR03006.1"/>
    </source>
</evidence>
<proteinExistence type="predicted"/>
<dbReference type="EMBL" id="CP072788">
    <property type="protein sequence ID" value="QTR03006.1"/>
    <property type="molecule type" value="Genomic_DNA"/>
</dbReference>
<keyword evidence="5" id="KW-1185">Reference proteome</keyword>
<evidence type="ECO:0000256" key="1">
    <source>
        <dbReference type="SAM" id="MobiDB-lite"/>
    </source>
</evidence>
<evidence type="ECO:0000313" key="4">
    <source>
        <dbReference type="Proteomes" id="UP000671828"/>
    </source>
</evidence>
<name>A0A8T8HWY1_9PSEU</name>
<feature type="region of interest" description="Disordered" evidence="1">
    <location>
        <begin position="1"/>
        <end position="26"/>
    </location>
</feature>
<gene>
    <name evidence="3" type="ORF">J7S33_29115</name>
    <name evidence="2" type="ORF">JOE68_005586</name>
</gene>
<reference evidence="2 5" key="1">
    <citation type="submission" date="2021-01" db="EMBL/GenBank/DDBJ databases">
        <title>Sequencing the genomes of 1000 actinobacteria strains.</title>
        <authorList>
            <person name="Klenk H.-P."/>
        </authorList>
    </citation>
    <scope>NUCLEOTIDE SEQUENCE [LARGE SCALE GENOMIC DNA]</scope>
    <source>
        <strain evidence="2 5">DSM 44581</strain>
    </source>
</reference>
<dbReference type="Proteomes" id="UP000671828">
    <property type="component" value="Chromosome"/>
</dbReference>
<evidence type="ECO:0000313" key="5">
    <source>
        <dbReference type="Proteomes" id="UP001195724"/>
    </source>
</evidence>
<dbReference type="EMBL" id="JAFBCL010000001">
    <property type="protein sequence ID" value="MBM7814721.1"/>
    <property type="molecule type" value="Genomic_DNA"/>
</dbReference>
<dbReference type="AlphaFoldDB" id="A0A8T8HWY1"/>
<dbReference type="Proteomes" id="UP001195724">
    <property type="component" value="Unassembled WGS sequence"/>
</dbReference>
<organism evidence="3 4">
    <name type="scientific">Saccharothrix algeriensis</name>
    <dbReference type="NCBI Taxonomy" id="173560"/>
    <lineage>
        <taxon>Bacteria</taxon>
        <taxon>Bacillati</taxon>
        <taxon>Actinomycetota</taxon>
        <taxon>Actinomycetes</taxon>
        <taxon>Pseudonocardiales</taxon>
        <taxon>Pseudonocardiaceae</taxon>
        <taxon>Saccharothrix</taxon>
    </lineage>
</organism>
<accession>A0A8T8HWY1</accession>
<dbReference type="RefSeq" id="WP_204845332.1">
    <property type="nucleotide sequence ID" value="NZ_JAFBCL010000001.1"/>
</dbReference>
<reference evidence="3" key="2">
    <citation type="submission" date="2021-04" db="EMBL/GenBank/DDBJ databases">
        <title>Saccharothrix algeriensis WGS.</title>
        <authorList>
            <person name="Stuskova K."/>
            <person name="Hakalova E."/>
            <person name="Tebbal A.B."/>
            <person name="Eichmeier A."/>
        </authorList>
    </citation>
    <scope>NUCLEOTIDE SEQUENCE</scope>
    <source>
        <strain evidence="3">NRRL B-24137</strain>
    </source>
</reference>
<evidence type="ECO:0000313" key="2">
    <source>
        <dbReference type="EMBL" id="MBM7814721.1"/>
    </source>
</evidence>
<protein>
    <submittedName>
        <fullName evidence="3">Uncharacterized protein</fullName>
    </submittedName>
</protein>